<gene>
    <name evidence="4" type="ORF">NWP23_10355</name>
</gene>
<feature type="domain" description="D-alanyl-D-alanine carboxypeptidase-like core" evidence="3">
    <location>
        <begin position="169"/>
        <end position="297"/>
    </location>
</feature>
<evidence type="ECO:0000256" key="2">
    <source>
        <dbReference type="SAM" id="Phobius"/>
    </source>
</evidence>
<dbReference type="InterPro" id="IPR058193">
    <property type="entry name" value="VanY/YodJ_core_dom"/>
</dbReference>
<keyword evidence="2" id="KW-1133">Transmembrane helix</keyword>
<dbReference type="RefSeq" id="WP_280656253.1">
    <property type="nucleotide sequence ID" value="NZ_JANQDL010000072.1"/>
</dbReference>
<comment type="caution">
    <text evidence="4">The sequence shown here is derived from an EMBL/GenBank/DDBJ whole genome shotgun (WGS) entry which is preliminary data.</text>
</comment>
<dbReference type="CDD" id="cd14852">
    <property type="entry name" value="LD-carboxypeptidase"/>
    <property type="match status" value="1"/>
</dbReference>
<feature type="transmembrane region" description="Helical" evidence="2">
    <location>
        <begin position="7"/>
        <end position="32"/>
    </location>
</feature>
<dbReference type="Pfam" id="PF02557">
    <property type="entry name" value="VanY"/>
    <property type="match status" value="1"/>
</dbReference>
<dbReference type="EMBL" id="JANQDL010000072">
    <property type="protein sequence ID" value="MDH6064158.1"/>
    <property type="molecule type" value="Genomic_DNA"/>
</dbReference>
<dbReference type="InterPro" id="IPR052179">
    <property type="entry name" value="DD-CPase-like"/>
</dbReference>
<sequence length="312" mass="35240">MNTKKLLLFILLFTTVFIVSLIVGLFFASWYFPKADNSYNPELSKNYQKSPHILPSELSQLNPQRDTQSNTSYPASVPVVVPSLSAPGIPVEDQPISVDSHPHPGNVLPPVLSEPAPEYLDPMYQEKYNPPNPKKTSLSNINTYLGHFAFAENSSKRLVTVGKYYHRTEYLDQEAALAFKQMKARAQTQGIQLMIISGFRSIADQERLFQQQIQRRGNKEAAARLSAPPGHSEHHTGYALDIGDGNYSNTDLKFQFESTPAYSWLVNNAYKYGFELSFPQNNSQGVSFEPWHWRYVNSVRASQIFAASKSIR</sequence>
<proteinExistence type="predicted"/>
<feature type="region of interest" description="Disordered" evidence="1">
    <location>
        <begin position="219"/>
        <end position="238"/>
    </location>
</feature>
<dbReference type="GO" id="GO:0008233">
    <property type="term" value="F:peptidase activity"/>
    <property type="evidence" value="ECO:0007669"/>
    <property type="project" value="InterPro"/>
</dbReference>
<protein>
    <submittedName>
        <fullName evidence="4">M15 family metallopeptidase</fullName>
    </submittedName>
</protein>
<dbReference type="Proteomes" id="UP001159370">
    <property type="component" value="Unassembled WGS sequence"/>
</dbReference>
<dbReference type="GO" id="GO:0006508">
    <property type="term" value="P:proteolysis"/>
    <property type="evidence" value="ECO:0007669"/>
    <property type="project" value="InterPro"/>
</dbReference>
<dbReference type="AlphaFoldDB" id="A0AA43GZW7"/>
<evidence type="ECO:0000313" key="4">
    <source>
        <dbReference type="EMBL" id="MDH6064158.1"/>
    </source>
</evidence>
<dbReference type="InterPro" id="IPR003709">
    <property type="entry name" value="VanY-like_core_dom"/>
</dbReference>
<dbReference type="SUPFAM" id="SSF55166">
    <property type="entry name" value="Hedgehog/DD-peptidase"/>
    <property type="match status" value="1"/>
</dbReference>
<evidence type="ECO:0000259" key="3">
    <source>
        <dbReference type="Pfam" id="PF02557"/>
    </source>
</evidence>
<keyword evidence="2" id="KW-0812">Transmembrane</keyword>
<organism evidence="4 5">
    <name type="scientific">Umezakia ovalisporum FSS-62</name>
    <dbReference type="NCBI Taxonomy" id="2971776"/>
    <lineage>
        <taxon>Bacteria</taxon>
        <taxon>Bacillati</taxon>
        <taxon>Cyanobacteriota</taxon>
        <taxon>Cyanophyceae</taxon>
        <taxon>Nostocales</taxon>
        <taxon>Nodulariaceae</taxon>
        <taxon>Umezakia</taxon>
    </lineage>
</organism>
<reference evidence="4 5" key="1">
    <citation type="journal article" date="2023" name="J. Phycol.">
        <title>Chrysosporum ovalisporum is synonymous with the true-branching cyanobacterium Umezakia natans (Nostocales/Aphanizomenonaceae).</title>
        <authorList>
            <person name="McGregor G.B."/>
            <person name="Sendall B.C."/>
            <person name="Niiyama Y."/>
            <person name="Tuji A."/>
            <person name="Willis A."/>
        </authorList>
    </citation>
    <scope>NUCLEOTIDE SEQUENCE [LARGE SCALE GENOMIC DNA]</scope>
    <source>
        <strain evidence="4 5">FSS-62</strain>
    </source>
</reference>
<dbReference type="Gene3D" id="3.30.1380.10">
    <property type="match status" value="1"/>
</dbReference>
<dbReference type="PANTHER" id="PTHR34385:SF1">
    <property type="entry name" value="PEPTIDOGLYCAN L-ALANYL-D-GLUTAMATE ENDOPEPTIDASE CWLK"/>
    <property type="match status" value="1"/>
</dbReference>
<keyword evidence="2" id="KW-0472">Membrane</keyword>
<name>A0AA43GZW7_9CYAN</name>
<evidence type="ECO:0000256" key="1">
    <source>
        <dbReference type="SAM" id="MobiDB-lite"/>
    </source>
</evidence>
<evidence type="ECO:0000313" key="5">
    <source>
        <dbReference type="Proteomes" id="UP001159370"/>
    </source>
</evidence>
<dbReference type="InterPro" id="IPR009045">
    <property type="entry name" value="Zn_M74/Hedgehog-like"/>
</dbReference>
<dbReference type="PANTHER" id="PTHR34385">
    <property type="entry name" value="D-ALANYL-D-ALANINE CARBOXYPEPTIDASE"/>
    <property type="match status" value="1"/>
</dbReference>
<accession>A0AA43GZW7</accession>